<name>A0ABM7QID1_9GAMM</name>
<sequence length="181" mass="18359">MSEELPGLAQLRAMLGASDNSQLIVRGMSIVVAVGTFYVVSTEALYGDVPPLPPSQVAANIAPIGTVALTAPPAPAVEEAAPVAEEAPAVEEAAPVAEEAPVVEEAAPVAEEAPAVEEAAPVAEETPAVEEAAPVAEEAPVVEEAAPVVEETPAVEEAAPVAEPAVKRPMPAWMLHMAPRS</sequence>
<keyword evidence="2" id="KW-1185">Reference proteome</keyword>
<evidence type="ECO:0000313" key="1">
    <source>
        <dbReference type="EMBL" id="BCU05520.1"/>
    </source>
</evidence>
<dbReference type="RefSeq" id="WP_213379661.1">
    <property type="nucleotide sequence ID" value="NZ_AP024563.1"/>
</dbReference>
<dbReference type="Proteomes" id="UP000680679">
    <property type="component" value="Chromosome"/>
</dbReference>
<protein>
    <submittedName>
        <fullName evidence="1">Uncharacterized protein</fullName>
    </submittedName>
</protein>
<organism evidence="1 2">
    <name type="scientific">Allochromatium tepidum</name>
    <dbReference type="NCBI Taxonomy" id="553982"/>
    <lineage>
        <taxon>Bacteria</taxon>
        <taxon>Pseudomonadati</taxon>
        <taxon>Pseudomonadota</taxon>
        <taxon>Gammaproteobacteria</taxon>
        <taxon>Chromatiales</taxon>
        <taxon>Chromatiaceae</taxon>
        <taxon>Allochromatium</taxon>
    </lineage>
</organism>
<reference evidence="1 2" key="1">
    <citation type="submission" date="2021-04" db="EMBL/GenBank/DDBJ databases">
        <title>Complete genome sequencing of Allochromatium tepidum strain NZ.</title>
        <authorList>
            <person name="Tsukatani Y."/>
            <person name="Mori H."/>
        </authorList>
    </citation>
    <scope>NUCLEOTIDE SEQUENCE [LARGE SCALE GENOMIC DNA]</scope>
    <source>
        <strain evidence="1 2">NZ</strain>
    </source>
</reference>
<accession>A0ABM7QID1</accession>
<proteinExistence type="predicted"/>
<gene>
    <name evidence="1" type="ORF">Atep_01970</name>
</gene>
<dbReference type="EMBL" id="AP024563">
    <property type="protein sequence ID" value="BCU05520.1"/>
    <property type="molecule type" value="Genomic_DNA"/>
</dbReference>
<evidence type="ECO:0000313" key="2">
    <source>
        <dbReference type="Proteomes" id="UP000680679"/>
    </source>
</evidence>